<dbReference type="GO" id="GO:0005829">
    <property type="term" value="C:cytosol"/>
    <property type="evidence" value="ECO:0007669"/>
    <property type="project" value="TreeGrafter"/>
</dbReference>
<sequence>MKKTAKASVKRTNIVTVCVADRWFGIGMDRVQEIVKTLDITPVCLMPRHIAGIVNLRGSILTVIDLCALLTGETEPDRPSRYMLIVQDPNERVGFLVETVGDVLEMDDEALFQPPANLLEQWRDVLVGVVQQKEKLIGILDVDRLLEASMVPEA</sequence>
<dbReference type="SMART" id="SM00260">
    <property type="entry name" value="CheW"/>
    <property type="match status" value="1"/>
</dbReference>
<name>A0A7C4RPN6_9BACT</name>
<dbReference type="PANTHER" id="PTHR22617:SF23">
    <property type="entry name" value="CHEMOTAXIS PROTEIN CHEW"/>
    <property type="match status" value="1"/>
</dbReference>
<protein>
    <submittedName>
        <fullName evidence="2">Purine-binding chemotaxis protein CheW</fullName>
    </submittedName>
</protein>
<dbReference type="Pfam" id="PF01584">
    <property type="entry name" value="CheW"/>
    <property type="match status" value="1"/>
</dbReference>
<reference evidence="2" key="1">
    <citation type="journal article" date="2020" name="mSystems">
        <title>Genome- and Community-Level Interaction Insights into Carbon Utilization and Element Cycling Functions of Hydrothermarchaeota in Hydrothermal Sediment.</title>
        <authorList>
            <person name="Zhou Z."/>
            <person name="Liu Y."/>
            <person name="Xu W."/>
            <person name="Pan J."/>
            <person name="Luo Z.H."/>
            <person name="Li M."/>
        </authorList>
    </citation>
    <scope>NUCLEOTIDE SEQUENCE [LARGE SCALE GENOMIC DNA]</scope>
    <source>
        <strain evidence="2">SpSt-477</strain>
    </source>
</reference>
<dbReference type="PANTHER" id="PTHR22617">
    <property type="entry name" value="CHEMOTAXIS SENSOR HISTIDINE KINASE-RELATED"/>
    <property type="match status" value="1"/>
</dbReference>
<dbReference type="EMBL" id="DSUH01000126">
    <property type="protein sequence ID" value="HGU32313.1"/>
    <property type="molecule type" value="Genomic_DNA"/>
</dbReference>
<dbReference type="GO" id="GO:0007165">
    <property type="term" value="P:signal transduction"/>
    <property type="evidence" value="ECO:0007669"/>
    <property type="project" value="InterPro"/>
</dbReference>
<organism evidence="2">
    <name type="scientific">Desulfatirhabdium butyrativorans</name>
    <dbReference type="NCBI Taxonomy" id="340467"/>
    <lineage>
        <taxon>Bacteria</taxon>
        <taxon>Pseudomonadati</taxon>
        <taxon>Thermodesulfobacteriota</taxon>
        <taxon>Desulfobacteria</taxon>
        <taxon>Desulfobacterales</taxon>
        <taxon>Desulfatirhabdiaceae</taxon>
        <taxon>Desulfatirhabdium</taxon>
    </lineage>
</organism>
<evidence type="ECO:0000259" key="1">
    <source>
        <dbReference type="PROSITE" id="PS50851"/>
    </source>
</evidence>
<dbReference type="InterPro" id="IPR039315">
    <property type="entry name" value="CheW"/>
</dbReference>
<dbReference type="PROSITE" id="PS50851">
    <property type="entry name" value="CHEW"/>
    <property type="match status" value="1"/>
</dbReference>
<dbReference type="Gene3D" id="2.30.30.40">
    <property type="entry name" value="SH3 Domains"/>
    <property type="match status" value="1"/>
</dbReference>
<dbReference type="InterPro" id="IPR002545">
    <property type="entry name" value="CheW-lke_dom"/>
</dbReference>
<evidence type="ECO:0000313" key="2">
    <source>
        <dbReference type="EMBL" id="HGU32313.1"/>
    </source>
</evidence>
<comment type="caution">
    <text evidence="2">The sequence shown here is derived from an EMBL/GenBank/DDBJ whole genome shotgun (WGS) entry which is preliminary data.</text>
</comment>
<gene>
    <name evidence="2" type="ORF">ENS29_05595</name>
</gene>
<dbReference type="AlphaFoldDB" id="A0A7C4RPN6"/>
<proteinExistence type="predicted"/>
<feature type="domain" description="CheW-like" evidence="1">
    <location>
        <begin position="11"/>
        <end position="151"/>
    </location>
</feature>
<accession>A0A7C4RPN6</accession>
<dbReference type="SUPFAM" id="SSF50341">
    <property type="entry name" value="CheW-like"/>
    <property type="match status" value="1"/>
</dbReference>
<dbReference type="Gene3D" id="2.40.50.180">
    <property type="entry name" value="CheA-289, Domain 4"/>
    <property type="match status" value="1"/>
</dbReference>
<dbReference type="GO" id="GO:0006935">
    <property type="term" value="P:chemotaxis"/>
    <property type="evidence" value="ECO:0007669"/>
    <property type="project" value="InterPro"/>
</dbReference>
<dbReference type="InterPro" id="IPR036061">
    <property type="entry name" value="CheW-like_dom_sf"/>
</dbReference>